<proteinExistence type="inferred from homology"/>
<sequence>MKNITAKIQGGQIPQGKVKVSGAKNSATRLLAASLISDGTVLLENFPTELVDANYKMEFIRACGGEVTVDSDSETVEIKPENLKDLTLSSYDYPIRTTYLLVAGLIKRNGIARIPYPGGCKIGTRGYDLHIMVWENLGATVEEKPDYIEVKATDGFKEGHIDFPISTIGGTENALICASTIEGRTTVKNAYISPEVQDLIMFLRTMGVKINVVGNSFIEIFGKKNLKGTIYEVISDRIEALTWIVYGILSGGNLIIEDVPFETMEIPLKHLEEAGIDFYRNKKNVHINPDCLINGVIQPFELATGTHPGIISDMQPFYVLLGLHADGISRIFDYRYPERIKYCEELAKLYPNMLKWEKGAITTFGKHNISPNASKVESTDLRGSMALVIGALLSPGETEISNVEMALRGYNKLEQKLSKLGVRIEFLK</sequence>
<dbReference type="Gene3D" id="3.65.10.10">
    <property type="entry name" value="Enolpyruvate transferase domain"/>
    <property type="match status" value="2"/>
</dbReference>
<reference evidence="18" key="1">
    <citation type="journal article" date="2019" name="Int. J. Syst. Evol. Microbiol.">
        <title>The Global Catalogue of Microorganisms (GCM) 10K type strain sequencing project: providing services to taxonomists for standard genome sequencing and annotation.</title>
        <authorList>
            <consortium name="The Broad Institute Genomics Platform"/>
            <consortium name="The Broad Institute Genome Sequencing Center for Infectious Disease"/>
            <person name="Wu L."/>
            <person name="Ma J."/>
        </authorList>
    </citation>
    <scope>NUCLEOTIDE SEQUENCE [LARGE SCALE GENOMIC DNA]</scope>
    <source>
        <strain evidence="18">CGMCC 1.15180</strain>
    </source>
</reference>
<dbReference type="RefSeq" id="WP_376888203.1">
    <property type="nucleotide sequence ID" value="NZ_JBHUHR010000045.1"/>
</dbReference>
<keyword evidence="7" id="KW-0573">Peptidoglycan synthesis</keyword>
<keyword evidence="3" id="KW-0963">Cytoplasm</keyword>
<evidence type="ECO:0000256" key="11">
    <source>
        <dbReference type="ARBA" id="ARBA00039108"/>
    </source>
</evidence>
<dbReference type="SUPFAM" id="SSF55205">
    <property type="entry name" value="EPT/RTPC-like"/>
    <property type="match status" value="1"/>
</dbReference>
<keyword evidence="9" id="KW-0961">Cell wall biogenesis/degradation</keyword>
<evidence type="ECO:0000256" key="8">
    <source>
        <dbReference type="ARBA" id="ARBA00023306"/>
    </source>
</evidence>
<evidence type="ECO:0000256" key="9">
    <source>
        <dbReference type="ARBA" id="ARBA00023316"/>
    </source>
</evidence>
<keyword evidence="8" id="KW-0131">Cell cycle</keyword>
<dbReference type="Proteomes" id="UP001597361">
    <property type="component" value="Unassembled WGS sequence"/>
</dbReference>
<evidence type="ECO:0000256" key="10">
    <source>
        <dbReference type="ARBA" id="ARBA00038367"/>
    </source>
</evidence>
<evidence type="ECO:0000256" key="3">
    <source>
        <dbReference type="ARBA" id="ARBA00022490"/>
    </source>
</evidence>
<comment type="catalytic activity">
    <reaction evidence="15">
        <text>phosphoenolpyruvate + UDP-N-acetyl-alpha-D-glucosamine = UDP-N-acetyl-3-O-(1-carboxyvinyl)-alpha-D-glucosamine + phosphate</text>
        <dbReference type="Rhea" id="RHEA:18681"/>
        <dbReference type="ChEBI" id="CHEBI:43474"/>
        <dbReference type="ChEBI" id="CHEBI:57705"/>
        <dbReference type="ChEBI" id="CHEBI:58702"/>
        <dbReference type="ChEBI" id="CHEBI:68483"/>
        <dbReference type="EC" id="2.5.1.7"/>
    </reaction>
</comment>
<dbReference type="GO" id="GO:0008760">
    <property type="term" value="F:UDP-N-acetylglucosamine 1-carboxyvinyltransferase activity"/>
    <property type="evidence" value="ECO:0007669"/>
    <property type="project" value="UniProtKB-EC"/>
</dbReference>
<dbReference type="CDD" id="cd01555">
    <property type="entry name" value="UdpNAET"/>
    <property type="match status" value="1"/>
</dbReference>
<dbReference type="InterPro" id="IPR005750">
    <property type="entry name" value="UDP_GlcNAc_COvinyl_MurA"/>
</dbReference>
<evidence type="ECO:0000256" key="7">
    <source>
        <dbReference type="ARBA" id="ARBA00022984"/>
    </source>
</evidence>
<evidence type="ECO:0000256" key="12">
    <source>
        <dbReference type="ARBA" id="ARBA00039754"/>
    </source>
</evidence>
<dbReference type="InterPro" id="IPR050068">
    <property type="entry name" value="MurA_subfamily"/>
</dbReference>
<evidence type="ECO:0000256" key="13">
    <source>
        <dbReference type="ARBA" id="ARBA00042443"/>
    </source>
</evidence>
<dbReference type="PANTHER" id="PTHR43783:SF1">
    <property type="entry name" value="UDP-N-ACETYLGLUCOSAMINE 1-CARBOXYVINYLTRANSFERASE"/>
    <property type="match status" value="1"/>
</dbReference>
<dbReference type="InterPro" id="IPR036968">
    <property type="entry name" value="Enolpyruvate_Tfrase_sf"/>
</dbReference>
<evidence type="ECO:0000313" key="17">
    <source>
        <dbReference type="EMBL" id="MFD2036803.1"/>
    </source>
</evidence>
<accession>A0ABW4VRQ9</accession>
<comment type="subcellular location">
    <subcellularLocation>
        <location evidence="1">Cytoplasm</location>
    </subcellularLocation>
</comment>
<dbReference type="EMBL" id="JBHUHR010000045">
    <property type="protein sequence ID" value="MFD2036803.1"/>
    <property type="molecule type" value="Genomic_DNA"/>
</dbReference>
<evidence type="ECO:0000256" key="5">
    <source>
        <dbReference type="ARBA" id="ARBA00022679"/>
    </source>
</evidence>
<evidence type="ECO:0000256" key="2">
    <source>
        <dbReference type="ARBA" id="ARBA00004752"/>
    </source>
</evidence>
<evidence type="ECO:0000259" key="16">
    <source>
        <dbReference type="Pfam" id="PF00275"/>
    </source>
</evidence>
<comment type="caution">
    <text evidence="17">The sequence shown here is derived from an EMBL/GenBank/DDBJ whole genome shotgun (WGS) entry which is preliminary data.</text>
</comment>
<evidence type="ECO:0000256" key="1">
    <source>
        <dbReference type="ARBA" id="ARBA00004496"/>
    </source>
</evidence>
<evidence type="ECO:0000256" key="4">
    <source>
        <dbReference type="ARBA" id="ARBA00022618"/>
    </source>
</evidence>
<name>A0ABW4VRQ9_9BACT</name>
<dbReference type="NCBIfam" id="NF006873">
    <property type="entry name" value="PRK09369.1"/>
    <property type="match status" value="1"/>
</dbReference>
<feature type="domain" description="Enolpyruvate transferase" evidence="16">
    <location>
        <begin position="13"/>
        <end position="417"/>
    </location>
</feature>
<evidence type="ECO:0000313" key="18">
    <source>
        <dbReference type="Proteomes" id="UP001597361"/>
    </source>
</evidence>
<keyword evidence="6" id="KW-0133">Cell shape</keyword>
<evidence type="ECO:0000256" key="15">
    <source>
        <dbReference type="ARBA" id="ARBA00047527"/>
    </source>
</evidence>
<protein>
    <recommendedName>
        <fullName evidence="12">UDP-N-acetylglucosamine 1-carboxyvinyltransferase</fullName>
        <ecNumber evidence="11">2.5.1.7</ecNumber>
    </recommendedName>
    <alternativeName>
        <fullName evidence="13">Enoylpyruvate transferase</fullName>
    </alternativeName>
    <alternativeName>
        <fullName evidence="14">UDP-N-acetylglucosamine enolpyruvyl transferase</fullName>
    </alternativeName>
</protein>
<gene>
    <name evidence="17" type="ORF">ACFSKL_18505</name>
</gene>
<dbReference type="Pfam" id="PF00275">
    <property type="entry name" value="EPSP_synthase"/>
    <property type="match status" value="1"/>
</dbReference>
<dbReference type="EC" id="2.5.1.7" evidence="11"/>
<keyword evidence="18" id="KW-1185">Reference proteome</keyword>
<comment type="similarity">
    <text evidence="10">Belongs to the EPSP synthase family. MurA subfamily.</text>
</comment>
<evidence type="ECO:0000256" key="6">
    <source>
        <dbReference type="ARBA" id="ARBA00022960"/>
    </source>
</evidence>
<dbReference type="InterPro" id="IPR013792">
    <property type="entry name" value="RNA3'P_cycl/enolpyr_Trfase_a/b"/>
</dbReference>
<keyword evidence="5 17" id="KW-0808">Transferase</keyword>
<organism evidence="17 18">
    <name type="scientific">Belliella marina</name>
    <dbReference type="NCBI Taxonomy" id="1644146"/>
    <lineage>
        <taxon>Bacteria</taxon>
        <taxon>Pseudomonadati</taxon>
        <taxon>Bacteroidota</taxon>
        <taxon>Cytophagia</taxon>
        <taxon>Cytophagales</taxon>
        <taxon>Cyclobacteriaceae</taxon>
        <taxon>Belliella</taxon>
    </lineage>
</organism>
<comment type="pathway">
    <text evidence="2">Cell wall biogenesis; peptidoglycan biosynthesis.</text>
</comment>
<dbReference type="PANTHER" id="PTHR43783">
    <property type="entry name" value="UDP-N-ACETYLGLUCOSAMINE 1-CARBOXYVINYLTRANSFERASE"/>
    <property type="match status" value="1"/>
</dbReference>
<keyword evidence="4" id="KW-0132">Cell division</keyword>
<evidence type="ECO:0000256" key="14">
    <source>
        <dbReference type="ARBA" id="ARBA00042842"/>
    </source>
</evidence>
<dbReference type="InterPro" id="IPR001986">
    <property type="entry name" value="Enolpyruvate_Tfrase_dom"/>
</dbReference>